<dbReference type="AlphaFoldDB" id="A0A1G9VGW1"/>
<dbReference type="GO" id="GO:0003700">
    <property type="term" value="F:DNA-binding transcription factor activity"/>
    <property type="evidence" value="ECO:0007669"/>
    <property type="project" value="InterPro"/>
</dbReference>
<dbReference type="InterPro" id="IPR051081">
    <property type="entry name" value="HTH_MetalResp_TranReg"/>
</dbReference>
<dbReference type="eggNOG" id="COG0640">
    <property type="taxonomic scope" value="Bacteria"/>
</dbReference>
<keyword evidence="2" id="KW-0238">DNA-binding</keyword>
<dbReference type="EMBL" id="LT629701">
    <property type="protein sequence ID" value="SDM71389.1"/>
    <property type="molecule type" value="Genomic_DNA"/>
</dbReference>
<keyword evidence="1" id="KW-0805">Transcription regulation</keyword>
<evidence type="ECO:0000256" key="2">
    <source>
        <dbReference type="ARBA" id="ARBA00023125"/>
    </source>
</evidence>
<dbReference type="OrthoDB" id="3730926at2"/>
<organism evidence="5 6">
    <name type="scientific">Allokutzneria albata</name>
    <name type="common">Kibdelosporangium albatum</name>
    <dbReference type="NCBI Taxonomy" id="211114"/>
    <lineage>
        <taxon>Bacteria</taxon>
        <taxon>Bacillati</taxon>
        <taxon>Actinomycetota</taxon>
        <taxon>Actinomycetes</taxon>
        <taxon>Pseudonocardiales</taxon>
        <taxon>Pseudonocardiaceae</taxon>
        <taxon>Allokutzneria</taxon>
    </lineage>
</organism>
<dbReference type="CDD" id="cd00090">
    <property type="entry name" value="HTH_ARSR"/>
    <property type="match status" value="1"/>
</dbReference>
<dbReference type="Pfam" id="PF12840">
    <property type="entry name" value="HTH_20"/>
    <property type="match status" value="1"/>
</dbReference>
<dbReference type="GO" id="GO:0003677">
    <property type="term" value="F:DNA binding"/>
    <property type="evidence" value="ECO:0007669"/>
    <property type="project" value="UniProtKB-KW"/>
</dbReference>
<dbReference type="PANTHER" id="PTHR33154">
    <property type="entry name" value="TRANSCRIPTIONAL REGULATOR, ARSR FAMILY"/>
    <property type="match status" value="1"/>
</dbReference>
<evidence type="ECO:0000313" key="6">
    <source>
        <dbReference type="Proteomes" id="UP000183376"/>
    </source>
</evidence>
<evidence type="ECO:0000256" key="1">
    <source>
        <dbReference type="ARBA" id="ARBA00023015"/>
    </source>
</evidence>
<protein>
    <submittedName>
        <fullName evidence="5">Helix-turn-helix domain-containing protein</fullName>
    </submittedName>
</protein>
<keyword evidence="3" id="KW-0804">Transcription</keyword>
<dbReference type="RefSeq" id="WP_052407292.1">
    <property type="nucleotide sequence ID" value="NZ_JOEF01000007.1"/>
</dbReference>
<feature type="domain" description="HTH arsR-type" evidence="4">
    <location>
        <begin position="100"/>
        <end position="179"/>
    </location>
</feature>
<keyword evidence="6" id="KW-1185">Reference proteome</keyword>
<dbReference type="InterPro" id="IPR036388">
    <property type="entry name" value="WH-like_DNA-bd_sf"/>
</dbReference>
<name>A0A1G9VGW1_ALLAB</name>
<gene>
    <name evidence="5" type="ORF">SAMN04489726_3032</name>
</gene>
<evidence type="ECO:0000259" key="4">
    <source>
        <dbReference type="SMART" id="SM00418"/>
    </source>
</evidence>
<sequence length="188" mass="20786">MDDDARYLHLEARLAEVEARLAKLEEFPRPSDEADGSLEAEAFWALRGLRERLAEQPAMAPAGGVLFTGVVTLPDGEYCEWQQGAFTHALLRHDWAEFSNAFSALAHPVRLRLLQEVVRGERTVAQLQEHEDMGTSGQIYHHLRQLTASGWLQSSGRGQYTVPEVRVVPLLIALSAMTVPGSPGTGEE</sequence>
<dbReference type="SUPFAM" id="SSF46785">
    <property type="entry name" value="Winged helix' DNA-binding domain"/>
    <property type="match status" value="1"/>
</dbReference>
<dbReference type="InterPro" id="IPR036390">
    <property type="entry name" value="WH_DNA-bd_sf"/>
</dbReference>
<proteinExistence type="predicted"/>
<reference evidence="5 6" key="1">
    <citation type="submission" date="2016-10" db="EMBL/GenBank/DDBJ databases">
        <authorList>
            <person name="de Groot N.N."/>
        </authorList>
    </citation>
    <scope>NUCLEOTIDE SEQUENCE [LARGE SCALE GENOMIC DNA]</scope>
    <source>
        <strain evidence="5 6">DSM 44149</strain>
    </source>
</reference>
<dbReference type="STRING" id="211114.SAMN04489726_3032"/>
<accession>A0A1G9VGW1</accession>
<dbReference type="InterPro" id="IPR001845">
    <property type="entry name" value="HTH_ArsR_DNA-bd_dom"/>
</dbReference>
<dbReference type="Proteomes" id="UP000183376">
    <property type="component" value="Chromosome I"/>
</dbReference>
<evidence type="ECO:0000313" key="5">
    <source>
        <dbReference type="EMBL" id="SDM71389.1"/>
    </source>
</evidence>
<dbReference type="SMART" id="SM00418">
    <property type="entry name" value="HTH_ARSR"/>
    <property type="match status" value="1"/>
</dbReference>
<evidence type="ECO:0000256" key="3">
    <source>
        <dbReference type="ARBA" id="ARBA00023163"/>
    </source>
</evidence>
<dbReference type="Gene3D" id="1.10.10.10">
    <property type="entry name" value="Winged helix-like DNA-binding domain superfamily/Winged helix DNA-binding domain"/>
    <property type="match status" value="1"/>
</dbReference>
<dbReference type="PANTHER" id="PTHR33154:SF18">
    <property type="entry name" value="ARSENICAL RESISTANCE OPERON REPRESSOR"/>
    <property type="match status" value="1"/>
</dbReference>
<dbReference type="InterPro" id="IPR011991">
    <property type="entry name" value="ArsR-like_HTH"/>
</dbReference>